<reference evidence="5 6" key="1">
    <citation type="submission" date="2024-04" db="EMBL/GenBank/DDBJ databases">
        <title>Tritrichomonas musculus Genome.</title>
        <authorList>
            <person name="Alves-Ferreira E."/>
            <person name="Grigg M."/>
            <person name="Lorenzi H."/>
            <person name="Galac M."/>
        </authorList>
    </citation>
    <scope>NUCLEOTIDE SEQUENCE [LARGE SCALE GENOMIC DNA]</scope>
    <source>
        <strain evidence="5 6">EAF2021</strain>
    </source>
</reference>
<dbReference type="InterPro" id="IPR009091">
    <property type="entry name" value="RCC1/BLIP-II"/>
</dbReference>
<dbReference type="InterPro" id="IPR058923">
    <property type="entry name" value="RCC1-like_dom"/>
</dbReference>
<evidence type="ECO:0000256" key="1">
    <source>
        <dbReference type="ARBA" id="ARBA00022737"/>
    </source>
</evidence>
<dbReference type="PRINTS" id="PR00633">
    <property type="entry name" value="RCCNDNSATION"/>
</dbReference>
<dbReference type="Pfam" id="PF25390">
    <property type="entry name" value="WD40_RLD"/>
    <property type="match status" value="1"/>
</dbReference>
<dbReference type="Gene3D" id="2.130.10.30">
    <property type="entry name" value="Regulator of chromosome condensation 1/beta-lactamase-inhibitor protein II"/>
    <property type="match status" value="2"/>
</dbReference>
<evidence type="ECO:0000313" key="6">
    <source>
        <dbReference type="Proteomes" id="UP001470230"/>
    </source>
</evidence>
<feature type="repeat" description="RCC1" evidence="2">
    <location>
        <begin position="310"/>
        <end position="379"/>
    </location>
</feature>
<dbReference type="PANTHER" id="PTHR22870:SF408">
    <property type="entry name" value="OS09G0560450 PROTEIN"/>
    <property type="match status" value="1"/>
</dbReference>
<organism evidence="5 6">
    <name type="scientific">Tritrichomonas musculus</name>
    <dbReference type="NCBI Taxonomy" id="1915356"/>
    <lineage>
        <taxon>Eukaryota</taxon>
        <taxon>Metamonada</taxon>
        <taxon>Parabasalia</taxon>
        <taxon>Tritrichomonadida</taxon>
        <taxon>Tritrichomonadidae</taxon>
        <taxon>Tritrichomonas</taxon>
    </lineage>
</organism>
<feature type="repeat" description="RCC1" evidence="2">
    <location>
        <begin position="83"/>
        <end position="133"/>
    </location>
</feature>
<keyword evidence="6" id="KW-1185">Reference proteome</keyword>
<dbReference type="EMBL" id="JAPFFF010000023">
    <property type="protein sequence ID" value="KAK8852589.1"/>
    <property type="molecule type" value="Genomic_DNA"/>
</dbReference>
<accession>A0ABR2HUS6</accession>
<dbReference type="PANTHER" id="PTHR22870">
    <property type="entry name" value="REGULATOR OF CHROMOSOME CONDENSATION"/>
    <property type="match status" value="1"/>
</dbReference>
<evidence type="ECO:0000313" key="4">
    <source>
        <dbReference type="EMBL" id="KAK8835224.1"/>
    </source>
</evidence>
<gene>
    <name evidence="4" type="ORF">M9Y10_017064</name>
    <name evidence="5" type="ORF">M9Y10_017577</name>
</gene>
<dbReference type="Pfam" id="PF00415">
    <property type="entry name" value="RCC1"/>
    <property type="match status" value="1"/>
</dbReference>
<name>A0ABR2HUS6_9EUKA</name>
<evidence type="ECO:0000313" key="5">
    <source>
        <dbReference type="EMBL" id="KAK8852589.1"/>
    </source>
</evidence>
<dbReference type="PROSITE" id="PS50012">
    <property type="entry name" value="RCC1_3"/>
    <property type="match status" value="4"/>
</dbReference>
<sequence>MSNFVYEANTSILGPQPPNSFYVEGRYVIPGQVWVWGLGKEGILGVPTDNDGHVCFPLRVPKLNNVIHVAAGITACGAVTSEGKVYTWGKNTNNRLLQKVDLIQSPMIVNELKSHHIISIHFSERHSCALTKDGSLFLWGNGSGGCLGDGDSSNHITSQPLLHKFEYSVVQSDVNFNGTMVLLSDGSLLACGSNEFSRLGLNDENKLKIFSKFERIENLPPCRYFSFGSNYTLAITIENDVYAWGFGGSGNLGINKKIKSVKIPTKVLFDIGKPILYVSAQVGEIEIQGKAKITEEGEEGPTSFACDVDGQMYGWGSPFKGKLGNCSEKVLSPKGCDELVPYKIGGLSKDKKVVTHYLENEKIVQVLSCHIHSACLADDGKLFTFGCGSDGRLGQDGFFSKGIKRRLKFYQSKPTAIETLVREKVKVQFAATSRFHMIAIGIQD</sequence>
<evidence type="ECO:0000256" key="2">
    <source>
        <dbReference type="PROSITE-ProRule" id="PRU00235"/>
    </source>
</evidence>
<evidence type="ECO:0000259" key="3">
    <source>
        <dbReference type="Pfam" id="PF25390"/>
    </source>
</evidence>
<protein>
    <recommendedName>
        <fullName evidence="3">RCC1-like domain-containing protein</fullName>
    </recommendedName>
</protein>
<comment type="caution">
    <text evidence="5">The sequence shown here is derived from an EMBL/GenBank/DDBJ whole genome shotgun (WGS) entry which is preliminary data.</text>
</comment>
<feature type="repeat" description="RCC1" evidence="2">
    <location>
        <begin position="31"/>
        <end position="82"/>
    </location>
</feature>
<dbReference type="Proteomes" id="UP001470230">
    <property type="component" value="Unassembled WGS sequence"/>
</dbReference>
<proteinExistence type="predicted"/>
<dbReference type="InterPro" id="IPR000408">
    <property type="entry name" value="Reg_chr_condens"/>
</dbReference>
<dbReference type="SUPFAM" id="SSF50985">
    <property type="entry name" value="RCC1/BLIP-II"/>
    <property type="match status" value="1"/>
</dbReference>
<feature type="repeat" description="RCC1" evidence="2">
    <location>
        <begin position="380"/>
        <end position="443"/>
    </location>
</feature>
<dbReference type="EMBL" id="JAPFFF010000206">
    <property type="protein sequence ID" value="KAK8835224.1"/>
    <property type="molecule type" value="Genomic_DNA"/>
</dbReference>
<keyword evidence="1" id="KW-0677">Repeat</keyword>
<dbReference type="InterPro" id="IPR051210">
    <property type="entry name" value="Ub_ligase/GEF_domain"/>
</dbReference>
<feature type="domain" description="RCC1-like" evidence="3">
    <location>
        <begin position="31"/>
        <end position="279"/>
    </location>
</feature>